<evidence type="ECO:0000313" key="3">
    <source>
        <dbReference type="Proteomes" id="UP000785679"/>
    </source>
</evidence>
<comment type="caution">
    <text evidence="2">The sequence shown here is derived from an EMBL/GenBank/DDBJ whole genome shotgun (WGS) entry which is preliminary data.</text>
</comment>
<feature type="transmembrane region" description="Helical" evidence="1">
    <location>
        <begin position="262"/>
        <end position="281"/>
    </location>
</feature>
<organism evidence="2 3">
    <name type="scientific">Halteria grandinella</name>
    <dbReference type="NCBI Taxonomy" id="5974"/>
    <lineage>
        <taxon>Eukaryota</taxon>
        <taxon>Sar</taxon>
        <taxon>Alveolata</taxon>
        <taxon>Ciliophora</taxon>
        <taxon>Intramacronucleata</taxon>
        <taxon>Spirotrichea</taxon>
        <taxon>Stichotrichia</taxon>
        <taxon>Sporadotrichida</taxon>
        <taxon>Halteriidae</taxon>
        <taxon>Halteria</taxon>
    </lineage>
</organism>
<keyword evidence="1" id="KW-0472">Membrane</keyword>
<gene>
    <name evidence="2" type="ORF">FGO68_gene16764</name>
</gene>
<dbReference type="Proteomes" id="UP000785679">
    <property type="component" value="Unassembled WGS sequence"/>
</dbReference>
<keyword evidence="1" id="KW-0812">Transmembrane</keyword>
<dbReference type="EMBL" id="RRYP01013682">
    <property type="protein sequence ID" value="TNV76388.1"/>
    <property type="molecule type" value="Genomic_DNA"/>
</dbReference>
<protein>
    <submittedName>
        <fullName evidence="2">Uncharacterized protein</fullName>
    </submittedName>
</protein>
<keyword evidence="3" id="KW-1185">Reference proteome</keyword>
<sequence>MKEQSKIQNKHLIQPLLISTLNQNQKMSYGQLTLAMMELQQQQIIAENKLMNLLFNPIRDYFKSIYFFNDYAEAIGLQRFEIYTGTAKYFGQWYLRSNLRLAVMGFMVLVGIMTQFVEMNPGDPKIASAGGVLLIGLLFAAYDLCLIPYILGAKKLFDRNQQKTSVVTLKASGFQADEIMIRGNSVPCHTCFMPIALYNQLKQSNISHITDQTLRLILNHNSDLADPTQQRPIFIYTQTYINKILACSGCISTSIKKIKITMVMLILYVLIFIAAGIQDIIGK</sequence>
<accession>A0A8J8NJQ6</accession>
<proteinExistence type="predicted"/>
<feature type="transmembrane region" description="Helical" evidence="1">
    <location>
        <begin position="129"/>
        <end position="151"/>
    </location>
</feature>
<dbReference type="AlphaFoldDB" id="A0A8J8NJQ6"/>
<keyword evidence="1" id="KW-1133">Transmembrane helix</keyword>
<name>A0A8J8NJQ6_HALGN</name>
<evidence type="ECO:0000256" key="1">
    <source>
        <dbReference type="SAM" id="Phobius"/>
    </source>
</evidence>
<feature type="transmembrane region" description="Helical" evidence="1">
    <location>
        <begin position="98"/>
        <end position="117"/>
    </location>
</feature>
<reference evidence="2" key="1">
    <citation type="submission" date="2019-06" db="EMBL/GenBank/DDBJ databases">
        <authorList>
            <person name="Zheng W."/>
        </authorList>
    </citation>
    <scope>NUCLEOTIDE SEQUENCE</scope>
    <source>
        <strain evidence="2">QDHG01</strain>
    </source>
</reference>
<evidence type="ECO:0000313" key="2">
    <source>
        <dbReference type="EMBL" id="TNV76388.1"/>
    </source>
</evidence>